<protein>
    <submittedName>
        <fullName evidence="6">Oligophrenin 1</fullName>
    </submittedName>
</protein>
<dbReference type="Pfam" id="PF00620">
    <property type="entry name" value="RhoGAP"/>
    <property type="match status" value="1"/>
</dbReference>
<reference evidence="6" key="1">
    <citation type="submission" date="2025-08" db="UniProtKB">
        <authorList>
            <consortium name="Ensembl"/>
        </authorList>
    </citation>
    <scope>IDENTIFICATION</scope>
</reference>
<evidence type="ECO:0000256" key="3">
    <source>
        <dbReference type="SAM" id="MobiDB-lite"/>
    </source>
</evidence>
<evidence type="ECO:0000313" key="6">
    <source>
        <dbReference type="Ensembl" id="ENSNMLP00000014059.1"/>
    </source>
</evidence>
<name>A0A8C6T184_9GOBI</name>
<dbReference type="PROSITE" id="PS50238">
    <property type="entry name" value="RHOGAP"/>
    <property type="match status" value="1"/>
</dbReference>
<dbReference type="Gene3D" id="1.20.1270.60">
    <property type="entry name" value="Arfaptin homology (AH) domain/BAR domain"/>
    <property type="match status" value="1"/>
</dbReference>
<evidence type="ECO:0000259" key="4">
    <source>
        <dbReference type="PROSITE" id="PS50003"/>
    </source>
</evidence>
<dbReference type="GO" id="GO:0005737">
    <property type="term" value="C:cytoplasm"/>
    <property type="evidence" value="ECO:0007669"/>
    <property type="project" value="InterPro"/>
</dbReference>
<dbReference type="Pfam" id="PF16746">
    <property type="entry name" value="BAR_3"/>
    <property type="match status" value="1"/>
</dbReference>
<evidence type="ECO:0000256" key="2">
    <source>
        <dbReference type="SAM" id="Coils"/>
    </source>
</evidence>
<dbReference type="AlphaFoldDB" id="A0A8C6T184"/>
<dbReference type="Proteomes" id="UP000694523">
    <property type="component" value="Unplaced"/>
</dbReference>
<dbReference type="InterPro" id="IPR027267">
    <property type="entry name" value="AH/BAR_dom_sf"/>
</dbReference>
<dbReference type="Pfam" id="PF00169">
    <property type="entry name" value="PH"/>
    <property type="match status" value="1"/>
</dbReference>
<dbReference type="PROSITE" id="PS50003">
    <property type="entry name" value="PH_DOMAIN"/>
    <property type="match status" value="1"/>
</dbReference>
<feature type="region of interest" description="Disordered" evidence="3">
    <location>
        <begin position="461"/>
        <end position="557"/>
    </location>
</feature>
<dbReference type="GO" id="GO:0007165">
    <property type="term" value="P:signal transduction"/>
    <property type="evidence" value="ECO:0007669"/>
    <property type="project" value="InterPro"/>
</dbReference>
<dbReference type="PANTHER" id="PTHR12552:SF2">
    <property type="entry name" value="OLIGOPHRENIN-1"/>
    <property type="match status" value="1"/>
</dbReference>
<dbReference type="InterPro" id="IPR004148">
    <property type="entry name" value="BAR_dom"/>
</dbReference>
<dbReference type="SUPFAM" id="SSF103657">
    <property type="entry name" value="BAR/IMD domain-like"/>
    <property type="match status" value="1"/>
</dbReference>
<accession>A0A8C6T184</accession>
<dbReference type="FunFam" id="1.20.1270.60:FF:000001">
    <property type="entry name" value="Rho GTPase-activating protein 26"/>
    <property type="match status" value="1"/>
</dbReference>
<feature type="compositionally biased region" description="Pro residues" evidence="3">
    <location>
        <begin position="520"/>
        <end position="530"/>
    </location>
</feature>
<reference evidence="6" key="2">
    <citation type="submission" date="2025-09" db="UniProtKB">
        <authorList>
            <consortium name="Ensembl"/>
        </authorList>
    </citation>
    <scope>IDENTIFICATION</scope>
</reference>
<dbReference type="InterPro" id="IPR001849">
    <property type="entry name" value="PH_domain"/>
</dbReference>
<dbReference type="SUPFAM" id="SSF50729">
    <property type="entry name" value="PH domain-like"/>
    <property type="match status" value="1"/>
</dbReference>
<feature type="domain" description="PH" evidence="4">
    <location>
        <begin position="265"/>
        <end position="367"/>
    </location>
</feature>
<keyword evidence="2" id="KW-0175">Coiled coil</keyword>
<feature type="coiled-coil region" evidence="2">
    <location>
        <begin position="225"/>
        <end position="252"/>
    </location>
</feature>
<dbReference type="InterPro" id="IPR047234">
    <property type="entry name" value="GRAF_fam"/>
</dbReference>
<dbReference type="SMART" id="SM00233">
    <property type="entry name" value="PH"/>
    <property type="match status" value="1"/>
</dbReference>
<dbReference type="GO" id="GO:0005096">
    <property type="term" value="F:GTPase activator activity"/>
    <property type="evidence" value="ECO:0007669"/>
    <property type="project" value="UniProtKB-KW"/>
</dbReference>
<evidence type="ECO:0000256" key="1">
    <source>
        <dbReference type="ARBA" id="ARBA00022468"/>
    </source>
</evidence>
<evidence type="ECO:0000259" key="5">
    <source>
        <dbReference type="PROSITE" id="PS50238"/>
    </source>
</evidence>
<dbReference type="Ensembl" id="ENSNMLT00000015813.1">
    <property type="protein sequence ID" value="ENSNMLP00000014059.1"/>
    <property type="gene ID" value="ENSNMLG00000009337.1"/>
</dbReference>
<feature type="compositionally biased region" description="Low complexity" evidence="3">
    <location>
        <begin position="477"/>
        <end position="486"/>
    </location>
</feature>
<feature type="domain" description="Rho-GAP" evidence="5">
    <location>
        <begin position="143"/>
        <end position="459"/>
    </location>
</feature>
<dbReference type="InterPro" id="IPR008936">
    <property type="entry name" value="Rho_GTPase_activation_prot"/>
</dbReference>
<organism evidence="6 7">
    <name type="scientific">Neogobius melanostomus</name>
    <name type="common">round goby</name>
    <dbReference type="NCBI Taxonomy" id="47308"/>
    <lineage>
        <taxon>Eukaryota</taxon>
        <taxon>Metazoa</taxon>
        <taxon>Chordata</taxon>
        <taxon>Craniata</taxon>
        <taxon>Vertebrata</taxon>
        <taxon>Euteleostomi</taxon>
        <taxon>Actinopterygii</taxon>
        <taxon>Neopterygii</taxon>
        <taxon>Teleostei</taxon>
        <taxon>Neoteleostei</taxon>
        <taxon>Acanthomorphata</taxon>
        <taxon>Gobiaria</taxon>
        <taxon>Gobiiformes</taxon>
        <taxon>Gobioidei</taxon>
        <taxon>Gobiidae</taxon>
        <taxon>Benthophilinae</taxon>
        <taxon>Neogobiini</taxon>
        <taxon>Neogobius</taxon>
    </lineage>
</organism>
<sequence>MGHSPLEFSACYLDSPEFRETLKGYESEVEKTSKFLKELIKDGINVIATIKAYSVAVHKFSQTLNTFQFDFIGDSLTDDEINIAQSFQEFAGLLQEVEDDRMMLVQNASDLLIKPLEKFRKEQIGLTKEKRKKFEKESEKYYSQLDKHLSLSSKRKETQLQEADEQLEKERVNFYEASVEYVYQIHQVHDRKKFDVVEPVLAFLHSILTLNNLTVEMTQDFMPYKQELQLSLQNTRNHYESTSEELEELMKRMTNPSKIIQMHSLLPMEGYLYCQEKWALGVTWVKYYCKYHKENRQLLMIPCEQKTTVKQPNTQLTLKCCIRRKSDSIDKRFCFDLEIVESGPVTFQAPSEADRKQWIEAMDGKEPVKSDNLDSRLSEIHTLVYKLPEKNREMLEMLIKHLVNVCSHSEDNLMTPSNMAVIFGPTLLRAQEETVAAMLDIKFQNIVVEILIEESKKIFSSLPEDSSARPVPPPRITPRTRQPITISKRPPRVMTALSPEHFHSESNYPPLPTPQQRTKPLPPREPPPRIPLMSRPVPPNRQDRTLDSSDSFSNGEVPVAVNRTLSFQNRRTPKGLAMLPLHFTAP</sequence>
<keyword evidence="7" id="KW-1185">Reference proteome</keyword>
<dbReference type="PANTHER" id="PTHR12552">
    <property type="entry name" value="OLIGOPHRENIN 1"/>
    <property type="match status" value="1"/>
</dbReference>
<evidence type="ECO:0000313" key="7">
    <source>
        <dbReference type="Proteomes" id="UP000694523"/>
    </source>
</evidence>
<dbReference type="SMART" id="SM00324">
    <property type="entry name" value="RhoGAP"/>
    <property type="match status" value="1"/>
</dbReference>
<dbReference type="Gene3D" id="1.10.555.10">
    <property type="entry name" value="Rho GTPase activation protein"/>
    <property type="match status" value="1"/>
</dbReference>
<keyword evidence="1" id="KW-0343">GTPase activation</keyword>
<dbReference type="InterPro" id="IPR047225">
    <property type="entry name" value="PH_GRAF"/>
</dbReference>
<proteinExistence type="predicted"/>
<dbReference type="InterPro" id="IPR000198">
    <property type="entry name" value="RhoGAP_dom"/>
</dbReference>
<dbReference type="SUPFAM" id="SSF48350">
    <property type="entry name" value="GTPase activation domain, GAP"/>
    <property type="match status" value="1"/>
</dbReference>
<dbReference type="CDD" id="cd01249">
    <property type="entry name" value="BAR-PH_GRAF_family"/>
    <property type="match status" value="1"/>
</dbReference>